<organism evidence="6">
    <name type="scientific">Darwinula stevensoni</name>
    <dbReference type="NCBI Taxonomy" id="69355"/>
    <lineage>
        <taxon>Eukaryota</taxon>
        <taxon>Metazoa</taxon>
        <taxon>Ecdysozoa</taxon>
        <taxon>Arthropoda</taxon>
        <taxon>Crustacea</taxon>
        <taxon>Oligostraca</taxon>
        <taxon>Ostracoda</taxon>
        <taxon>Podocopa</taxon>
        <taxon>Podocopida</taxon>
        <taxon>Darwinulocopina</taxon>
        <taxon>Darwinuloidea</taxon>
        <taxon>Darwinulidae</taxon>
        <taxon>Darwinula</taxon>
    </lineage>
</organism>
<dbReference type="GO" id="GO:0005737">
    <property type="term" value="C:cytoplasm"/>
    <property type="evidence" value="ECO:0007669"/>
    <property type="project" value="TreeGrafter"/>
</dbReference>
<dbReference type="EC" id="2.1.2.2" evidence="2"/>
<protein>
    <recommendedName>
        <fullName evidence="2">phosphoribosylglycinamide formyltransferase 1</fullName>
        <ecNumber evidence="2">2.1.2.2</ecNumber>
    </recommendedName>
</protein>
<dbReference type="InterPro" id="IPR002376">
    <property type="entry name" value="Formyl_transf_N"/>
</dbReference>
<evidence type="ECO:0000259" key="5">
    <source>
        <dbReference type="Pfam" id="PF00551"/>
    </source>
</evidence>
<keyword evidence="7" id="KW-1185">Reference proteome</keyword>
<dbReference type="EMBL" id="LR919456">
    <property type="protein sequence ID" value="CAD7255226.1"/>
    <property type="molecule type" value="Genomic_DNA"/>
</dbReference>
<reference evidence="6" key="1">
    <citation type="submission" date="2020-11" db="EMBL/GenBank/DDBJ databases">
        <authorList>
            <person name="Tran Van P."/>
        </authorList>
    </citation>
    <scope>NUCLEOTIDE SEQUENCE</scope>
</reference>
<evidence type="ECO:0000313" key="6">
    <source>
        <dbReference type="EMBL" id="CAD7255226.1"/>
    </source>
</evidence>
<dbReference type="PANTHER" id="PTHR43369:SF2">
    <property type="entry name" value="PHOSPHORIBOSYLGLYCINAMIDE FORMYLTRANSFERASE"/>
    <property type="match status" value="1"/>
</dbReference>
<dbReference type="OrthoDB" id="6374765at2759"/>
<sequence>MEHGVDIKHLSEALGSGMSPFIPPFVESFSSVNVKHVAVFISGTGTNLQALIDAVQSGVIRHANIVLVVSNNPDALGLKRANEANIET</sequence>
<evidence type="ECO:0000256" key="4">
    <source>
        <dbReference type="ARBA" id="ARBA00022755"/>
    </source>
</evidence>
<feature type="non-terminal residue" evidence="6">
    <location>
        <position position="88"/>
    </location>
</feature>
<proteinExistence type="predicted"/>
<comment type="pathway">
    <text evidence="1">Purine metabolism; IMP biosynthesis via de novo pathway; N(2)-formyl-N(1)-(5-phospho-D-ribosyl)glycinamide from N(1)-(5-phospho-D-ribosyl)glycinamide (10-formyl THF route): step 1/1.</text>
</comment>
<dbReference type="AlphaFoldDB" id="A0A7R9AJQ4"/>
<evidence type="ECO:0000256" key="1">
    <source>
        <dbReference type="ARBA" id="ARBA00005054"/>
    </source>
</evidence>
<dbReference type="GO" id="GO:0006189">
    <property type="term" value="P:'de novo' IMP biosynthetic process"/>
    <property type="evidence" value="ECO:0007669"/>
    <property type="project" value="TreeGrafter"/>
</dbReference>
<dbReference type="Pfam" id="PF00551">
    <property type="entry name" value="Formyl_trans_N"/>
    <property type="match status" value="1"/>
</dbReference>
<feature type="domain" description="Formyl transferase N-terminal" evidence="5">
    <location>
        <begin position="36"/>
        <end position="86"/>
    </location>
</feature>
<evidence type="ECO:0000313" key="7">
    <source>
        <dbReference type="Proteomes" id="UP000677054"/>
    </source>
</evidence>
<keyword evidence="4" id="KW-0658">Purine biosynthesis</keyword>
<dbReference type="SUPFAM" id="SSF53328">
    <property type="entry name" value="Formyltransferase"/>
    <property type="match status" value="1"/>
</dbReference>
<keyword evidence="3" id="KW-0808">Transferase</keyword>
<dbReference type="GO" id="GO:0004644">
    <property type="term" value="F:phosphoribosylglycinamide formyltransferase activity"/>
    <property type="evidence" value="ECO:0007669"/>
    <property type="project" value="UniProtKB-EC"/>
</dbReference>
<name>A0A7R9AJQ4_9CRUS</name>
<dbReference type="PANTHER" id="PTHR43369">
    <property type="entry name" value="PHOSPHORIBOSYLGLYCINAMIDE FORMYLTRANSFERASE"/>
    <property type="match status" value="1"/>
</dbReference>
<evidence type="ECO:0000256" key="2">
    <source>
        <dbReference type="ARBA" id="ARBA00012254"/>
    </source>
</evidence>
<dbReference type="EMBL" id="CAJPEV010019938">
    <property type="protein sequence ID" value="CAG0907923.1"/>
    <property type="molecule type" value="Genomic_DNA"/>
</dbReference>
<gene>
    <name evidence="6" type="ORF">DSTB1V02_LOCUS14971</name>
</gene>
<dbReference type="Gene3D" id="3.40.50.170">
    <property type="entry name" value="Formyl transferase, N-terminal domain"/>
    <property type="match status" value="1"/>
</dbReference>
<dbReference type="InterPro" id="IPR036477">
    <property type="entry name" value="Formyl_transf_N_sf"/>
</dbReference>
<accession>A0A7R9AJQ4</accession>
<dbReference type="Proteomes" id="UP000677054">
    <property type="component" value="Unassembled WGS sequence"/>
</dbReference>
<evidence type="ECO:0000256" key="3">
    <source>
        <dbReference type="ARBA" id="ARBA00022679"/>
    </source>
</evidence>